<dbReference type="InterPro" id="IPR025591">
    <property type="entry name" value="RloB"/>
</dbReference>
<dbReference type="AlphaFoldDB" id="A0A1F6GXD5"/>
<proteinExistence type="predicted"/>
<gene>
    <name evidence="1" type="ORF">A2557_02995</name>
</gene>
<organism evidence="1 2">
    <name type="scientific">Candidatus Lambdaproteobacteria bacterium RIFOXYD2_FULL_56_26</name>
    <dbReference type="NCBI Taxonomy" id="1817773"/>
    <lineage>
        <taxon>Bacteria</taxon>
        <taxon>Pseudomonadati</taxon>
        <taxon>Pseudomonadota</taxon>
        <taxon>Candidatus Lambdaproteobacteria</taxon>
    </lineage>
</organism>
<dbReference type="Pfam" id="PF13707">
    <property type="entry name" value="RloB"/>
    <property type="match status" value="1"/>
</dbReference>
<reference evidence="1 2" key="1">
    <citation type="journal article" date="2016" name="Nat. Commun.">
        <title>Thousands of microbial genomes shed light on interconnected biogeochemical processes in an aquifer system.</title>
        <authorList>
            <person name="Anantharaman K."/>
            <person name="Brown C.T."/>
            <person name="Hug L.A."/>
            <person name="Sharon I."/>
            <person name="Castelle C.J."/>
            <person name="Probst A.J."/>
            <person name="Thomas B.C."/>
            <person name="Singh A."/>
            <person name="Wilkins M.J."/>
            <person name="Karaoz U."/>
            <person name="Brodie E.L."/>
            <person name="Williams K.H."/>
            <person name="Hubbard S.S."/>
            <person name="Banfield J.F."/>
        </authorList>
    </citation>
    <scope>NUCLEOTIDE SEQUENCE [LARGE SCALE GENOMIC DNA]</scope>
</reference>
<comment type="caution">
    <text evidence="1">The sequence shown here is derived from an EMBL/GenBank/DDBJ whole genome shotgun (WGS) entry which is preliminary data.</text>
</comment>
<evidence type="ECO:0008006" key="3">
    <source>
        <dbReference type="Google" id="ProtNLM"/>
    </source>
</evidence>
<evidence type="ECO:0000313" key="2">
    <source>
        <dbReference type="Proteomes" id="UP000177583"/>
    </source>
</evidence>
<evidence type="ECO:0000313" key="1">
    <source>
        <dbReference type="EMBL" id="OGH02798.1"/>
    </source>
</evidence>
<dbReference type="EMBL" id="MFNF01000019">
    <property type="protein sequence ID" value="OGH02798.1"/>
    <property type="molecule type" value="Genomic_DNA"/>
</dbReference>
<accession>A0A1F6GXD5</accession>
<protein>
    <recommendedName>
        <fullName evidence="3">RloB-like protein</fullName>
    </recommendedName>
</protein>
<dbReference type="Proteomes" id="UP000177583">
    <property type="component" value="Unassembled WGS sequence"/>
</dbReference>
<sequence length="182" mass="20407">MERKVGGREQKKLLIVCLGEKTEKAYFESFKTQSGHKVVVLGMGVNPSNLVAKAKGHIGHSKKNYSQVWLVFDQDQFGADIGLAIRQAGEEGYKVALSVKQFEHWLLLHFDSYKAPLNAKDYAKKLGKHLGREYDKTLTPSDLEKLAQGREVAIERARAMNHGDDPSTSVWELVSTLKEYCG</sequence>
<name>A0A1F6GXD5_9PROT</name>